<dbReference type="EMBL" id="BQNB010021632">
    <property type="protein sequence ID" value="GJU08441.1"/>
    <property type="molecule type" value="Genomic_DNA"/>
</dbReference>
<keyword evidence="2" id="KW-1185">Reference proteome</keyword>
<accession>A0ABQ5J7C5</accession>
<evidence type="ECO:0000313" key="1">
    <source>
        <dbReference type="EMBL" id="GJU08441.1"/>
    </source>
</evidence>
<dbReference type="Proteomes" id="UP001151760">
    <property type="component" value="Unassembled WGS sequence"/>
</dbReference>
<sequence>MKRVGKGFSDEVVYKELDGRLVKAATTASSLEVEQDSGGGPECQETTRDTIAQTRFENVSKQSNDPLLARGNTLRSGEDSLKLQELMDFCTNLQQRVLDLEMTKTTQQ</sequence>
<evidence type="ECO:0000313" key="2">
    <source>
        <dbReference type="Proteomes" id="UP001151760"/>
    </source>
</evidence>
<proteinExistence type="predicted"/>
<organism evidence="1 2">
    <name type="scientific">Tanacetum coccineum</name>
    <dbReference type="NCBI Taxonomy" id="301880"/>
    <lineage>
        <taxon>Eukaryota</taxon>
        <taxon>Viridiplantae</taxon>
        <taxon>Streptophyta</taxon>
        <taxon>Embryophyta</taxon>
        <taxon>Tracheophyta</taxon>
        <taxon>Spermatophyta</taxon>
        <taxon>Magnoliopsida</taxon>
        <taxon>eudicotyledons</taxon>
        <taxon>Gunneridae</taxon>
        <taxon>Pentapetalae</taxon>
        <taxon>asterids</taxon>
        <taxon>campanulids</taxon>
        <taxon>Asterales</taxon>
        <taxon>Asteraceae</taxon>
        <taxon>Asteroideae</taxon>
        <taxon>Anthemideae</taxon>
        <taxon>Anthemidinae</taxon>
        <taxon>Tanacetum</taxon>
    </lineage>
</organism>
<gene>
    <name evidence="1" type="ORF">Tco_1124871</name>
</gene>
<reference evidence="1" key="1">
    <citation type="journal article" date="2022" name="Int. J. Mol. Sci.">
        <title>Draft Genome of Tanacetum Coccineum: Genomic Comparison of Closely Related Tanacetum-Family Plants.</title>
        <authorList>
            <person name="Yamashiro T."/>
            <person name="Shiraishi A."/>
            <person name="Nakayama K."/>
            <person name="Satake H."/>
        </authorList>
    </citation>
    <scope>NUCLEOTIDE SEQUENCE</scope>
</reference>
<comment type="caution">
    <text evidence="1">The sequence shown here is derived from an EMBL/GenBank/DDBJ whole genome shotgun (WGS) entry which is preliminary data.</text>
</comment>
<reference evidence="1" key="2">
    <citation type="submission" date="2022-01" db="EMBL/GenBank/DDBJ databases">
        <authorList>
            <person name="Yamashiro T."/>
            <person name="Shiraishi A."/>
            <person name="Satake H."/>
            <person name="Nakayama K."/>
        </authorList>
    </citation>
    <scope>NUCLEOTIDE SEQUENCE</scope>
</reference>
<protein>
    <submittedName>
        <fullName evidence="1">Uncharacterized protein</fullName>
    </submittedName>
</protein>
<name>A0ABQ5J7C5_9ASTR</name>